<evidence type="ECO:0000259" key="1">
    <source>
        <dbReference type="Pfam" id="PF01797"/>
    </source>
</evidence>
<accession>A0ABW2ZFS4</accession>
<reference evidence="3" key="1">
    <citation type="journal article" date="2019" name="Int. J. Syst. Evol. Microbiol.">
        <title>The Global Catalogue of Microorganisms (GCM) 10K type strain sequencing project: providing services to taxonomists for standard genome sequencing and annotation.</title>
        <authorList>
            <consortium name="The Broad Institute Genomics Platform"/>
            <consortium name="The Broad Institute Genome Sequencing Center for Infectious Disease"/>
            <person name="Wu L."/>
            <person name="Ma J."/>
        </authorList>
    </citation>
    <scope>NUCLEOTIDE SEQUENCE [LARGE SCALE GENOMIC DNA]</scope>
    <source>
        <strain evidence="3">CCUG 60742</strain>
    </source>
</reference>
<dbReference type="EMBL" id="JBHTIA010000003">
    <property type="protein sequence ID" value="MFD0764949.1"/>
    <property type="molecule type" value="Genomic_DNA"/>
</dbReference>
<dbReference type="InterPro" id="IPR002686">
    <property type="entry name" value="Transposase_17"/>
</dbReference>
<dbReference type="InterPro" id="IPR036515">
    <property type="entry name" value="Transposase_17_sf"/>
</dbReference>
<feature type="domain" description="Transposase IS200-like" evidence="1">
    <location>
        <begin position="26"/>
        <end position="105"/>
    </location>
</feature>
<evidence type="ECO:0000313" key="3">
    <source>
        <dbReference type="Proteomes" id="UP001597073"/>
    </source>
</evidence>
<dbReference type="NCBIfam" id="NF047646">
    <property type="entry name" value="REP_Tyr_transpos"/>
    <property type="match status" value="1"/>
</dbReference>
<keyword evidence="3" id="KW-1185">Reference proteome</keyword>
<dbReference type="PANTHER" id="PTHR36966">
    <property type="entry name" value="REP-ASSOCIATED TYROSINE TRANSPOSASE"/>
    <property type="match status" value="1"/>
</dbReference>
<sequence>MSRKYKFLNKEGLYFVSFATVNWIDVFTRPCYNELIVDSLNYCKSNLGMEIYCWCLMPCHIHLIFAAKENNPEVILGRFKEYTSKQLIKATSSNIQESRKEWMLWMFKRAAAKSSNVKSYQFWQHNNKPIELWSAEVIGQKTDYIHNNPIEAGFVYEAHHWKYSSAIDYADGKGLVDIEYL</sequence>
<gene>
    <name evidence="2" type="ORF">ACFQZI_08785</name>
</gene>
<dbReference type="RefSeq" id="WP_377141258.1">
    <property type="nucleotide sequence ID" value="NZ_JBHTIA010000003.1"/>
</dbReference>
<dbReference type="InterPro" id="IPR052715">
    <property type="entry name" value="RAYT_transposase"/>
</dbReference>
<name>A0ABW2ZFS4_9SPHI</name>
<comment type="caution">
    <text evidence="2">The sequence shown here is derived from an EMBL/GenBank/DDBJ whole genome shotgun (WGS) entry which is preliminary data.</text>
</comment>
<dbReference type="Gene3D" id="3.30.70.1290">
    <property type="entry name" value="Transposase IS200-like"/>
    <property type="match status" value="1"/>
</dbReference>
<dbReference type="PANTHER" id="PTHR36966:SF1">
    <property type="entry name" value="REP-ASSOCIATED TYROSINE TRANSPOSASE"/>
    <property type="match status" value="1"/>
</dbReference>
<dbReference type="Pfam" id="PF01797">
    <property type="entry name" value="Y1_Tnp"/>
    <property type="match status" value="1"/>
</dbReference>
<dbReference type="SUPFAM" id="SSF143422">
    <property type="entry name" value="Transposase IS200-like"/>
    <property type="match status" value="1"/>
</dbReference>
<evidence type="ECO:0000313" key="2">
    <source>
        <dbReference type="EMBL" id="MFD0764949.1"/>
    </source>
</evidence>
<proteinExistence type="predicted"/>
<dbReference type="Proteomes" id="UP001597073">
    <property type="component" value="Unassembled WGS sequence"/>
</dbReference>
<organism evidence="2 3">
    <name type="scientific">Mucilaginibacter lutimaris</name>
    <dbReference type="NCBI Taxonomy" id="931629"/>
    <lineage>
        <taxon>Bacteria</taxon>
        <taxon>Pseudomonadati</taxon>
        <taxon>Bacteroidota</taxon>
        <taxon>Sphingobacteriia</taxon>
        <taxon>Sphingobacteriales</taxon>
        <taxon>Sphingobacteriaceae</taxon>
        <taxon>Mucilaginibacter</taxon>
    </lineage>
</organism>
<protein>
    <submittedName>
        <fullName evidence="2">Transposase</fullName>
    </submittedName>
</protein>